<accession>A0A6V8N4M5</accession>
<dbReference type="Proteomes" id="UP000587586">
    <property type="component" value="Unassembled WGS sequence"/>
</dbReference>
<name>A0A6V8N4M5_9BACT</name>
<evidence type="ECO:0000313" key="2">
    <source>
        <dbReference type="Proteomes" id="UP000587586"/>
    </source>
</evidence>
<keyword evidence="2" id="KW-1185">Reference proteome</keyword>
<dbReference type="EMBL" id="BLXZ01000002">
    <property type="protein sequence ID" value="GFO67476.1"/>
    <property type="molecule type" value="Genomic_DNA"/>
</dbReference>
<organism evidence="1 2">
    <name type="scientific">Geomonas limicola</name>
    <dbReference type="NCBI Taxonomy" id="2740186"/>
    <lineage>
        <taxon>Bacteria</taxon>
        <taxon>Pseudomonadati</taxon>
        <taxon>Thermodesulfobacteriota</taxon>
        <taxon>Desulfuromonadia</taxon>
        <taxon>Geobacterales</taxon>
        <taxon>Geobacteraceae</taxon>
        <taxon>Geomonas</taxon>
    </lineage>
</organism>
<protein>
    <submittedName>
        <fullName evidence="1">Uncharacterized protein</fullName>
    </submittedName>
</protein>
<gene>
    <name evidence="1" type="ORF">GMLC_10550</name>
</gene>
<reference evidence="2" key="1">
    <citation type="submission" date="2020-06" db="EMBL/GenBank/DDBJ databases">
        <title>Draft genomic sequecing of Geomonas sp. Red745.</title>
        <authorList>
            <person name="Itoh H."/>
            <person name="Xu Z.X."/>
            <person name="Ushijima N."/>
            <person name="Masuda Y."/>
            <person name="Shiratori Y."/>
            <person name="Senoo K."/>
        </authorList>
    </citation>
    <scope>NUCLEOTIDE SEQUENCE [LARGE SCALE GENOMIC DNA]</scope>
    <source>
        <strain evidence="2">Red745</strain>
    </source>
</reference>
<dbReference type="AlphaFoldDB" id="A0A6V8N4M5"/>
<proteinExistence type="predicted"/>
<comment type="caution">
    <text evidence="1">The sequence shown here is derived from an EMBL/GenBank/DDBJ whole genome shotgun (WGS) entry which is preliminary data.</text>
</comment>
<sequence>MEPFTMAAIYFGVRLLGKICENWDSVVDTVVTTSRLAWETVRDWLAAKRVDSVDVGSLVQTRLANGNYRVVTGLFSQSGELREKTAWECGTLDSELTRRFSGKDRIRVQF</sequence>
<evidence type="ECO:0000313" key="1">
    <source>
        <dbReference type="EMBL" id="GFO67476.1"/>
    </source>
</evidence>